<organism evidence="1">
    <name type="scientific">uncultured Caudovirales phage</name>
    <dbReference type="NCBI Taxonomy" id="2100421"/>
    <lineage>
        <taxon>Viruses</taxon>
        <taxon>Duplodnaviria</taxon>
        <taxon>Heunggongvirae</taxon>
        <taxon>Uroviricota</taxon>
        <taxon>Caudoviricetes</taxon>
        <taxon>Peduoviridae</taxon>
        <taxon>Maltschvirus</taxon>
        <taxon>Maltschvirus maltsch</taxon>
    </lineage>
</organism>
<reference evidence="1" key="1">
    <citation type="submission" date="2020-05" db="EMBL/GenBank/DDBJ databases">
        <authorList>
            <person name="Chiriac C."/>
            <person name="Salcher M."/>
            <person name="Ghai R."/>
            <person name="Kavagutti S V."/>
        </authorList>
    </citation>
    <scope>NUCLEOTIDE SEQUENCE</scope>
</reference>
<accession>A0A6J7X1H7</accession>
<sequence>MIEIYDNLLEEDHVKRVRDTLISPSFPWYYQPTTVYGENDTPSLCHNFEDINAPHIHRSAFYSFPTTLLDLFSISTGYEIEKVIRIRANLVLPTNIVDMTLPHVDYPDKHHVILYYVNDTDGNTVFLNEDESIRQEVEPKAGRFAIFDGSILHCLRMPTATRAVFNYNVILK</sequence>
<protein>
    <recommendedName>
        <fullName evidence="2">Oxoglutarate/iron-dependent dioxygenase</fullName>
    </recommendedName>
</protein>
<name>A0A6J7X1H7_9CAUD</name>
<dbReference type="EMBL" id="LR798293">
    <property type="protein sequence ID" value="CAB5221133.1"/>
    <property type="molecule type" value="Genomic_DNA"/>
</dbReference>
<dbReference type="Gene3D" id="2.60.120.620">
    <property type="entry name" value="q2cbj1_9rhob like domain"/>
    <property type="match status" value="1"/>
</dbReference>
<evidence type="ECO:0000313" key="1">
    <source>
        <dbReference type="EMBL" id="CAB5221133.1"/>
    </source>
</evidence>
<evidence type="ECO:0008006" key="2">
    <source>
        <dbReference type="Google" id="ProtNLM"/>
    </source>
</evidence>
<gene>
    <name evidence="1" type="ORF">UFOVP240_87</name>
</gene>
<proteinExistence type="predicted"/>